<dbReference type="InterPro" id="IPR007219">
    <property type="entry name" value="XnlR_reg_dom"/>
</dbReference>
<dbReference type="PROSITE" id="PS50048">
    <property type="entry name" value="ZN2_CY6_FUNGAL_2"/>
    <property type="match status" value="1"/>
</dbReference>
<dbReference type="eggNOG" id="ENOG502SMHU">
    <property type="taxonomic scope" value="Eukaryota"/>
</dbReference>
<keyword evidence="11" id="KW-1185">Reference proteome</keyword>
<evidence type="ECO:0000256" key="6">
    <source>
        <dbReference type="ARBA" id="ARBA00023242"/>
    </source>
</evidence>
<evidence type="ECO:0000256" key="8">
    <source>
        <dbReference type="SAM" id="Phobius"/>
    </source>
</evidence>
<dbReference type="AlphaFoldDB" id="F9WWF8"/>
<dbReference type="InParanoid" id="F9WWF8"/>
<dbReference type="EMBL" id="CM001196">
    <property type="protein sequence ID" value="EGP92410.1"/>
    <property type="molecule type" value="Genomic_DNA"/>
</dbReference>
<feature type="domain" description="Zn(2)-C6 fungal-type" evidence="9">
    <location>
        <begin position="36"/>
        <end position="65"/>
    </location>
</feature>
<dbReference type="STRING" id="336722.F9WWF8"/>
<dbReference type="CDD" id="cd00067">
    <property type="entry name" value="GAL4"/>
    <property type="match status" value="1"/>
</dbReference>
<dbReference type="GO" id="GO:0006351">
    <property type="term" value="P:DNA-templated transcription"/>
    <property type="evidence" value="ECO:0007669"/>
    <property type="project" value="InterPro"/>
</dbReference>
<dbReference type="CDD" id="cd12148">
    <property type="entry name" value="fungal_TF_MHR"/>
    <property type="match status" value="1"/>
</dbReference>
<dbReference type="GO" id="GO:0005634">
    <property type="term" value="C:nucleus"/>
    <property type="evidence" value="ECO:0007669"/>
    <property type="project" value="UniProtKB-SubCell"/>
</dbReference>
<evidence type="ECO:0000256" key="7">
    <source>
        <dbReference type="SAM" id="MobiDB-lite"/>
    </source>
</evidence>
<keyword evidence="2" id="KW-0479">Metal-binding</keyword>
<proteinExistence type="predicted"/>
<evidence type="ECO:0000259" key="9">
    <source>
        <dbReference type="PROSITE" id="PS50048"/>
    </source>
</evidence>
<gene>
    <name evidence="10" type="ORF">MYCGRDRAFT_65891</name>
</gene>
<keyword evidence="3" id="KW-0805">Transcription regulation</keyword>
<dbReference type="PROSITE" id="PS00463">
    <property type="entry name" value="ZN2_CY6_FUNGAL_1"/>
    <property type="match status" value="1"/>
</dbReference>
<dbReference type="InterPro" id="IPR036864">
    <property type="entry name" value="Zn2-C6_fun-type_DNA-bd_sf"/>
</dbReference>
<protein>
    <recommendedName>
        <fullName evidence="9">Zn(2)-C6 fungal-type domain-containing protein</fullName>
    </recommendedName>
</protein>
<feature type="region of interest" description="Disordered" evidence="7">
    <location>
        <begin position="1"/>
        <end position="32"/>
    </location>
</feature>
<comment type="subcellular location">
    <subcellularLocation>
        <location evidence="1">Nucleus</location>
    </subcellularLocation>
</comment>
<dbReference type="InterPro" id="IPR001138">
    <property type="entry name" value="Zn2Cys6_DnaBD"/>
</dbReference>
<dbReference type="SMART" id="SM00066">
    <property type="entry name" value="GAL4"/>
    <property type="match status" value="1"/>
</dbReference>
<keyword evidence="8" id="KW-0812">Transmembrane</keyword>
<keyword evidence="6" id="KW-0539">Nucleus</keyword>
<evidence type="ECO:0000256" key="2">
    <source>
        <dbReference type="ARBA" id="ARBA00022723"/>
    </source>
</evidence>
<evidence type="ECO:0000256" key="4">
    <source>
        <dbReference type="ARBA" id="ARBA00023125"/>
    </source>
</evidence>
<sequence>MPCTPNSQSSHLYASETPSTASPGRRSVKRQKVTRSCDSCKARKRKCSGDIPCFVCRSTGATCAYKASYTRGKLVHPTPAYIGTDTGDTARRAVPFTPTEAAASHSTTLNQDDSKNPGPSRAASPEGGSTFAGQYLGPTSPYTFLRRAWKRFEEDGSKLHHIQAASEEPSSAGSIFQFGDRPSPYNVSHTIETFRLPERELTSAWLAQYFSLAMPTYRFLHYDTVARWLEEYHQLQESGIAPALLSLSRQAVVLVVLATSRLLNVQQKEILNPNEVSWRESEVLYRVAQRKLDSETGKAKLACVQARLVSCLYLLSTSRPNQAWYKFGTTIQLIMSLGLHRANSGCSQDPVIRECRKRIFWAASTLDTYLSVILGKPPLIHLDDVDQKLPEAIDDQDLTIGLTAARQGQDSVIRASILHAQITCIVKQAAREQYSVSRKTSQQKLGSAQRFNAEVKSWHASLPVVLSGAIHPLSLIPIFRRQITVLQLAHAHARMLINRPSLILETGQLEFKLVQVQECITAAKDALDTVLASSFSKETFQAFWYTQFVSFNALTIAYIYLIQRRHGRLVALNMDFSEDELLLLAETVQKHLTEATQMNAPSLRYNIVLEELQQEVHRAIVKANQRPANIDAIVNPRVNDFPTPPAQLHANVPKDIVYNDSMMEAFANFPMDEDLWLALDTLPFSDFSQLE</sequence>
<accession>F9WWF8</accession>
<dbReference type="Proteomes" id="UP000008062">
    <property type="component" value="Chromosome 1"/>
</dbReference>
<dbReference type="PANTHER" id="PTHR47540">
    <property type="entry name" value="THIAMINE REPRESSIBLE GENES REGULATORY PROTEIN THI5"/>
    <property type="match status" value="1"/>
</dbReference>
<dbReference type="RefSeq" id="XP_003857434.1">
    <property type="nucleotide sequence ID" value="XM_003857386.1"/>
</dbReference>
<dbReference type="Pfam" id="PF04082">
    <property type="entry name" value="Fungal_trans"/>
    <property type="match status" value="1"/>
</dbReference>
<keyword evidence="8" id="KW-1133">Transmembrane helix</keyword>
<dbReference type="GeneID" id="13394623"/>
<feature type="region of interest" description="Disordered" evidence="7">
    <location>
        <begin position="99"/>
        <end position="135"/>
    </location>
</feature>
<keyword evidence="8" id="KW-0472">Membrane</keyword>
<feature type="transmembrane region" description="Helical" evidence="8">
    <location>
        <begin position="542"/>
        <end position="561"/>
    </location>
</feature>
<dbReference type="GO" id="GO:0045944">
    <property type="term" value="P:positive regulation of transcription by RNA polymerase II"/>
    <property type="evidence" value="ECO:0007669"/>
    <property type="project" value="TreeGrafter"/>
</dbReference>
<name>F9WWF8_ZYMTI</name>
<evidence type="ECO:0000256" key="1">
    <source>
        <dbReference type="ARBA" id="ARBA00004123"/>
    </source>
</evidence>
<evidence type="ECO:0000313" key="10">
    <source>
        <dbReference type="EMBL" id="EGP92410.1"/>
    </source>
</evidence>
<organism evidence="10 11">
    <name type="scientific">Zymoseptoria tritici (strain CBS 115943 / IPO323)</name>
    <name type="common">Speckled leaf blotch fungus</name>
    <name type="synonym">Septoria tritici</name>
    <dbReference type="NCBI Taxonomy" id="336722"/>
    <lineage>
        <taxon>Eukaryota</taxon>
        <taxon>Fungi</taxon>
        <taxon>Dikarya</taxon>
        <taxon>Ascomycota</taxon>
        <taxon>Pezizomycotina</taxon>
        <taxon>Dothideomycetes</taxon>
        <taxon>Dothideomycetidae</taxon>
        <taxon>Mycosphaerellales</taxon>
        <taxon>Mycosphaerellaceae</taxon>
        <taxon>Zymoseptoria</taxon>
    </lineage>
</organism>
<dbReference type="OMA" id="RRYFEFA"/>
<keyword evidence="5" id="KW-0804">Transcription</keyword>
<dbReference type="GO" id="GO:0008270">
    <property type="term" value="F:zinc ion binding"/>
    <property type="evidence" value="ECO:0007669"/>
    <property type="project" value="InterPro"/>
</dbReference>
<dbReference type="SUPFAM" id="SSF57701">
    <property type="entry name" value="Zn2/Cys6 DNA-binding domain"/>
    <property type="match status" value="1"/>
</dbReference>
<feature type="compositionally biased region" description="Polar residues" evidence="7">
    <location>
        <begin position="1"/>
        <end position="22"/>
    </location>
</feature>
<dbReference type="KEGG" id="ztr:MYCGRDRAFT_65891"/>
<dbReference type="PANTHER" id="PTHR47540:SF3">
    <property type="entry name" value="ZN(II)2CYS6 TRANSCRIPTION FACTOR (EUROFUNG)"/>
    <property type="match status" value="1"/>
</dbReference>
<dbReference type="Pfam" id="PF00172">
    <property type="entry name" value="Zn_clus"/>
    <property type="match status" value="1"/>
</dbReference>
<evidence type="ECO:0000256" key="3">
    <source>
        <dbReference type="ARBA" id="ARBA00023015"/>
    </source>
</evidence>
<evidence type="ECO:0000313" key="11">
    <source>
        <dbReference type="Proteomes" id="UP000008062"/>
    </source>
</evidence>
<dbReference type="InterPro" id="IPR051711">
    <property type="entry name" value="Stress_Response_Reg"/>
</dbReference>
<dbReference type="GO" id="GO:0000981">
    <property type="term" value="F:DNA-binding transcription factor activity, RNA polymerase II-specific"/>
    <property type="evidence" value="ECO:0007669"/>
    <property type="project" value="InterPro"/>
</dbReference>
<dbReference type="SMART" id="SM00906">
    <property type="entry name" value="Fungal_trans"/>
    <property type="match status" value="1"/>
</dbReference>
<reference evidence="10 11" key="1">
    <citation type="journal article" date="2011" name="PLoS Genet.">
        <title>Finished genome of the fungal wheat pathogen Mycosphaerella graminicola reveals dispensome structure, chromosome plasticity, and stealth pathogenesis.</title>
        <authorList>
            <person name="Goodwin S.B."/>
            <person name="Ben M'barek S."/>
            <person name="Dhillon B."/>
            <person name="Wittenberg A.H.J."/>
            <person name="Crane C.F."/>
            <person name="Hane J.K."/>
            <person name="Foster A.J."/>
            <person name="Van der Lee T.A.J."/>
            <person name="Grimwood J."/>
            <person name="Aerts A."/>
            <person name="Antoniw J."/>
            <person name="Bailey A."/>
            <person name="Bluhm B."/>
            <person name="Bowler J."/>
            <person name="Bristow J."/>
            <person name="van der Burgt A."/>
            <person name="Canto-Canche B."/>
            <person name="Churchill A.C.L."/>
            <person name="Conde-Ferraez L."/>
            <person name="Cools H.J."/>
            <person name="Coutinho P.M."/>
            <person name="Csukai M."/>
            <person name="Dehal P."/>
            <person name="De Wit P."/>
            <person name="Donzelli B."/>
            <person name="van de Geest H.C."/>
            <person name="van Ham R.C.H.J."/>
            <person name="Hammond-Kosack K.E."/>
            <person name="Henrissat B."/>
            <person name="Kilian A."/>
            <person name="Kobayashi A.K."/>
            <person name="Koopmann E."/>
            <person name="Kourmpetis Y."/>
            <person name="Kuzniar A."/>
            <person name="Lindquist E."/>
            <person name="Lombard V."/>
            <person name="Maliepaard C."/>
            <person name="Martins N."/>
            <person name="Mehrabi R."/>
            <person name="Nap J.P.H."/>
            <person name="Ponomarenko A."/>
            <person name="Rudd J.J."/>
            <person name="Salamov A."/>
            <person name="Schmutz J."/>
            <person name="Schouten H.J."/>
            <person name="Shapiro H."/>
            <person name="Stergiopoulos I."/>
            <person name="Torriani S.F.F."/>
            <person name="Tu H."/>
            <person name="de Vries R.P."/>
            <person name="Waalwijk C."/>
            <person name="Ware S.B."/>
            <person name="Wiebenga A."/>
            <person name="Zwiers L.-H."/>
            <person name="Oliver R.P."/>
            <person name="Grigoriev I.V."/>
            <person name="Kema G.H.J."/>
        </authorList>
    </citation>
    <scope>NUCLEOTIDE SEQUENCE [LARGE SCALE GENOMIC DNA]</scope>
    <source>
        <strain evidence="11">CBS 115943 / IPO323</strain>
    </source>
</reference>
<dbReference type="HOGENOM" id="CLU_009239_1_0_1"/>
<dbReference type="GO" id="GO:0043565">
    <property type="term" value="F:sequence-specific DNA binding"/>
    <property type="evidence" value="ECO:0007669"/>
    <property type="project" value="TreeGrafter"/>
</dbReference>
<dbReference type="OrthoDB" id="3037908at2759"/>
<dbReference type="Gene3D" id="4.10.240.10">
    <property type="entry name" value="Zn(2)-C6 fungal-type DNA-binding domain"/>
    <property type="match status" value="1"/>
</dbReference>
<evidence type="ECO:0000256" key="5">
    <source>
        <dbReference type="ARBA" id="ARBA00023163"/>
    </source>
</evidence>
<keyword evidence="4" id="KW-0238">DNA-binding</keyword>